<organism evidence="1 2">
    <name type="scientific">Chitinophaga polysaccharea</name>
    <dbReference type="NCBI Taxonomy" id="1293035"/>
    <lineage>
        <taxon>Bacteria</taxon>
        <taxon>Pseudomonadati</taxon>
        <taxon>Bacteroidota</taxon>
        <taxon>Chitinophagia</taxon>
        <taxon>Chitinophagales</taxon>
        <taxon>Chitinophagaceae</taxon>
        <taxon>Chitinophaga</taxon>
    </lineage>
</organism>
<evidence type="ECO:0000313" key="1">
    <source>
        <dbReference type="EMBL" id="TWF42347.1"/>
    </source>
</evidence>
<dbReference type="Proteomes" id="UP000320811">
    <property type="component" value="Unassembled WGS sequence"/>
</dbReference>
<gene>
    <name evidence="1" type="ORF">FHW36_102102</name>
</gene>
<comment type="caution">
    <text evidence="1">The sequence shown here is derived from an EMBL/GenBank/DDBJ whole genome shotgun (WGS) entry which is preliminary data.</text>
</comment>
<reference evidence="1 2" key="1">
    <citation type="submission" date="2019-06" db="EMBL/GenBank/DDBJ databases">
        <title>Sorghum-associated microbial communities from plants grown in Nebraska, USA.</title>
        <authorList>
            <person name="Schachtman D."/>
        </authorList>
    </citation>
    <scope>NUCLEOTIDE SEQUENCE [LARGE SCALE GENOMIC DNA]</scope>
    <source>
        <strain evidence="1 2">1209</strain>
    </source>
</reference>
<dbReference type="AlphaFoldDB" id="A0A561PW70"/>
<dbReference type="RefSeq" id="WP_186452352.1">
    <property type="nucleotide sequence ID" value="NZ_VIWO01000002.1"/>
</dbReference>
<protein>
    <submittedName>
        <fullName evidence="1">Uncharacterized protein</fullName>
    </submittedName>
</protein>
<keyword evidence="2" id="KW-1185">Reference proteome</keyword>
<dbReference type="EMBL" id="VIWO01000002">
    <property type="protein sequence ID" value="TWF42347.1"/>
    <property type="molecule type" value="Genomic_DNA"/>
</dbReference>
<accession>A0A561PW70</accession>
<proteinExistence type="predicted"/>
<name>A0A561PW70_9BACT</name>
<sequence>MSPQDYCASFARVPGEHGIETHIRPWMVDNAMGFRGCTPAISPASISQI</sequence>
<evidence type="ECO:0000313" key="2">
    <source>
        <dbReference type="Proteomes" id="UP000320811"/>
    </source>
</evidence>